<dbReference type="FunFam" id="1.10.10.10:FF:000038">
    <property type="entry name" value="Glycine cleavage system transcriptional activator"/>
    <property type="match status" value="1"/>
</dbReference>
<dbReference type="InterPro" id="IPR036388">
    <property type="entry name" value="WH-like_DNA-bd_sf"/>
</dbReference>
<dbReference type="Pfam" id="PF03466">
    <property type="entry name" value="LysR_substrate"/>
    <property type="match status" value="1"/>
</dbReference>
<dbReference type="GO" id="GO:0043565">
    <property type="term" value="F:sequence-specific DNA binding"/>
    <property type="evidence" value="ECO:0007669"/>
    <property type="project" value="TreeGrafter"/>
</dbReference>
<evidence type="ECO:0000313" key="7">
    <source>
        <dbReference type="Proteomes" id="UP000075613"/>
    </source>
</evidence>
<keyword evidence="2" id="KW-0805">Transcription regulation</keyword>
<evidence type="ECO:0000259" key="5">
    <source>
        <dbReference type="PROSITE" id="PS50931"/>
    </source>
</evidence>
<comment type="caution">
    <text evidence="6">The sequence shown here is derived from an EMBL/GenBank/DDBJ whole genome shotgun (WGS) entry which is preliminary data.</text>
</comment>
<gene>
    <name evidence="6" type="ORF">CI15_20570</name>
</gene>
<keyword evidence="7" id="KW-1185">Reference proteome</keyword>
<dbReference type="PANTHER" id="PTHR30537:SF74">
    <property type="entry name" value="HTH-TYPE TRANSCRIPTIONAL REGULATOR TRPI"/>
    <property type="match status" value="1"/>
</dbReference>
<dbReference type="SUPFAM" id="SSF46785">
    <property type="entry name" value="Winged helix' DNA-binding domain"/>
    <property type="match status" value="1"/>
</dbReference>
<dbReference type="PANTHER" id="PTHR30537">
    <property type="entry name" value="HTH-TYPE TRANSCRIPTIONAL REGULATOR"/>
    <property type="match status" value="1"/>
</dbReference>
<comment type="similarity">
    <text evidence="1">Belongs to the LysR transcriptional regulatory family.</text>
</comment>
<keyword evidence="3" id="KW-0238">DNA-binding</keyword>
<evidence type="ECO:0000313" key="6">
    <source>
        <dbReference type="EMBL" id="KXU85552.1"/>
    </source>
</evidence>
<dbReference type="InterPro" id="IPR058163">
    <property type="entry name" value="LysR-type_TF_proteobact-type"/>
</dbReference>
<dbReference type="NCBIfam" id="NF008352">
    <property type="entry name" value="PRK11139.1"/>
    <property type="match status" value="1"/>
</dbReference>
<dbReference type="InterPro" id="IPR005119">
    <property type="entry name" value="LysR_subst-bd"/>
</dbReference>
<sequence length="310" mass="34900">MPKRRLPSLNALRAFESAARNQSMTRAAEELCVTHSAISRHVSKLEDYLNAKLFERGHQQVVLTKPGAAYASRLQILFDQIQEATAEYFYAQPDNGSLRIGVLSTFAMRFLIPRLARFKKMYPEITLQVESAHEPVSPNDDDIDVAIWLGTGDWPGLVCEHLFYEELIPVGSPALLAGHELKTADDLEPFLLLHAAARYDDWQRWLKANGATRVDGYKGLRLEYSGLAYQGAIDGLGLAMAQTIFVQEDIGNKRLQPVFQQRVKTGRSYYLVYTEMKSGQPAIVRFSDWLKAEVRKTVAKVESGEHAEVI</sequence>
<dbReference type="Gene3D" id="1.10.10.10">
    <property type="entry name" value="Winged helix-like DNA-binding domain superfamily/Winged helix DNA-binding domain"/>
    <property type="match status" value="1"/>
</dbReference>
<dbReference type="CDD" id="cd08432">
    <property type="entry name" value="PBP2_GcdR_TrpI_HvrB_AmpR_like"/>
    <property type="match status" value="1"/>
</dbReference>
<dbReference type="RefSeq" id="WP_062130315.1">
    <property type="nucleotide sequence ID" value="NZ_LRBG01000031.1"/>
</dbReference>
<dbReference type="AlphaFoldDB" id="A0A149PKI6"/>
<dbReference type="GO" id="GO:0006351">
    <property type="term" value="P:DNA-templated transcription"/>
    <property type="evidence" value="ECO:0007669"/>
    <property type="project" value="TreeGrafter"/>
</dbReference>
<dbReference type="PRINTS" id="PR00039">
    <property type="entry name" value="HTHLYSR"/>
</dbReference>
<organism evidence="6 7">
    <name type="scientific">Paraburkholderia monticola</name>
    <dbReference type="NCBI Taxonomy" id="1399968"/>
    <lineage>
        <taxon>Bacteria</taxon>
        <taxon>Pseudomonadati</taxon>
        <taxon>Pseudomonadota</taxon>
        <taxon>Betaproteobacteria</taxon>
        <taxon>Burkholderiales</taxon>
        <taxon>Burkholderiaceae</taxon>
        <taxon>Paraburkholderia</taxon>
    </lineage>
</organism>
<evidence type="ECO:0000256" key="3">
    <source>
        <dbReference type="ARBA" id="ARBA00023125"/>
    </source>
</evidence>
<dbReference type="EMBL" id="LRBG01000031">
    <property type="protein sequence ID" value="KXU85552.1"/>
    <property type="molecule type" value="Genomic_DNA"/>
</dbReference>
<dbReference type="Pfam" id="PF00126">
    <property type="entry name" value="HTH_1"/>
    <property type="match status" value="1"/>
</dbReference>
<dbReference type="STRING" id="1399968.CI15_20570"/>
<dbReference type="PROSITE" id="PS50931">
    <property type="entry name" value="HTH_LYSR"/>
    <property type="match status" value="1"/>
</dbReference>
<dbReference type="InterPro" id="IPR000847">
    <property type="entry name" value="LysR_HTH_N"/>
</dbReference>
<dbReference type="OrthoDB" id="5526340at2"/>
<dbReference type="SUPFAM" id="SSF53850">
    <property type="entry name" value="Periplasmic binding protein-like II"/>
    <property type="match status" value="1"/>
</dbReference>
<protein>
    <submittedName>
        <fullName evidence="6">LysR family transcriptional regulator</fullName>
    </submittedName>
</protein>
<dbReference type="GO" id="GO:0003700">
    <property type="term" value="F:DNA-binding transcription factor activity"/>
    <property type="evidence" value="ECO:0007669"/>
    <property type="project" value="InterPro"/>
</dbReference>
<evidence type="ECO:0000256" key="1">
    <source>
        <dbReference type="ARBA" id="ARBA00009437"/>
    </source>
</evidence>
<accession>A0A149PKI6</accession>
<keyword evidence="4" id="KW-0804">Transcription</keyword>
<proteinExistence type="inferred from homology"/>
<dbReference type="Proteomes" id="UP000075613">
    <property type="component" value="Unassembled WGS sequence"/>
</dbReference>
<name>A0A149PKI6_9BURK</name>
<dbReference type="Gene3D" id="3.40.190.10">
    <property type="entry name" value="Periplasmic binding protein-like II"/>
    <property type="match status" value="2"/>
</dbReference>
<evidence type="ECO:0000256" key="4">
    <source>
        <dbReference type="ARBA" id="ARBA00023163"/>
    </source>
</evidence>
<reference evidence="6 7" key="1">
    <citation type="journal article" date="2015" name="Int. J. Syst. Evol. Microbiol.">
        <title>Burkholderia monticola sp. nov., isolated from mountain soil.</title>
        <authorList>
            <person name="Baek I."/>
            <person name="Seo B."/>
            <person name="Lee I."/>
            <person name="Yi H."/>
            <person name="Chun J."/>
        </authorList>
    </citation>
    <scope>NUCLEOTIDE SEQUENCE [LARGE SCALE GENOMIC DNA]</scope>
    <source>
        <strain evidence="6 7">JC2948</strain>
    </source>
</reference>
<evidence type="ECO:0000256" key="2">
    <source>
        <dbReference type="ARBA" id="ARBA00023015"/>
    </source>
</evidence>
<dbReference type="InterPro" id="IPR036390">
    <property type="entry name" value="WH_DNA-bd_sf"/>
</dbReference>
<feature type="domain" description="HTH lysR-type" evidence="5">
    <location>
        <begin position="7"/>
        <end position="64"/>
    </location>
</feature>